<dbReference type="RefSeq" id="WP_144767632.1">
    <property type="nucleotide sequence ID" value="NZ_BPQI01000188.1"/>
</dbReference>
<reference evidence="3 4" key="1">
    <citation type="submission" date="2019-06" db="EMBL/GenBank/DDBJ databases">
        <authorList>
            <person name="Rodrigo-Torres L."/>
            <person name="Arahal R. D."/>
            <person name="Lucena T."/>
        </authorList>
    </citation>
    <scope>NUCLEOTIDE SEQUENCE [LARGE SCALE GENOMIC DNA]</scope>
    <source>
        <strain evidence="3 4">SW08-7</strain>
    </source>
</reference>
<reference evidence="2" key="2">
    <citation type="journal article" date="2021" name="Front. Microbiol.">
        <title>Comprehensive Comparative Genomics and Phenotyping of Methylobacterium Species.</title>
        <authorList>
            <person name="Alessa O."/>
            <person name="Ogura Y."/>
            <person name="Fujitani Y."/>
            <person name="Takami H."/>
            <person name="Hayashi T."/>
            <person name="Sahin N."/>
            <person name="Tani A."/>
        </authorList>
    </citation>
    <scope>NUCLEOTIDE SEQUENCE</scope>
    <source>
        <strain evidence="2">DSM 22415</strain>
    </source>
</reference>
<dbReference type="Proteomes" id="UP000401717">
    <property type="component" value="Unassembled WGS sequence"/>
</dbReference>
<dbReference type="AlphaFoldDB" id="A0A564G4J0"/>
<feature type="transmembrane region" description="Helical" evidence="1">
    <location>
        <begin position="79"/>
        <end position="99"/>
    </location>
</feature>
<sequence length="131" mass="14052">MSEPRPRTVPELAGDAIRETQELVSTEIRLLRAEMAESLQHLMLALGLFIAAGVFVLTALLVWIFALVKALAVLLQSDALAALVVGGVFAVIAVALALFGRSKASLSGLEPTRTERQVRQDAAIITERMGE</sequence>
<keyword evidence="1" id="KW-1133">Transmembrane helix</keyword>
<evidence type="ECO:0000313" key="2">
    <source>
        <dbReference type="EMBL" id="GJD59122.1"/>
    </source>
</evidence>
<evidence type="ECO:0000313" key="4">
    <source>
        <dbReference type="Proteomes" id="UP000401717"/>
    </source>
</evidence>
<organism evidence="3 4">
    <name type="scientific">Methylobacterium dankookense</name>
    <dbReference type="NCBI Taxonomy" id="560405"/>
    <lineage>
        <taxon>Bacteria</taxon>
        <taxon>Pseudomonadati</taxon>
        <taxon>Pseudomonadota</taxon>
        <taxon>Alphaproteobacteria</taxon>
        <taxon>Hyphomicrobiales</taxon>
        <taxon>Methylobacteriaceae</taxon>
        <taxon>Methylobacterium</taxon>
    </lineage>
</organism>
<dbReference type="OrthoDB" id="7997969at2"/>
<gene>
    <name evidence="2" type="ORF">IFDJLNFL_5049</name>
    <name evidence="3" type="ORF">MTDSW087_04963</name>
</gene>
<evidence type="ECO:0000256" key="1">
    <source>
        <dbReference type="SAM" id="Phobius"/>
    </source>
</evidence>
<dbReference type="EMBL" id="BPQI01000188">
    <property type="protein sequence ID" value="GJD59122.1"/>
    <property type="molecule type" value="Genomic_DNA"/>
</dbReference>
<dbReference type="EMBL" id="CABFVH010000049">
    <property type="protein sequence ID" value="VUF15227.1"/>
    <property type="molecule type" value="Genomic_DNA"/>
</dbReference>
<dbReference type="InterPro" id="IPR009937">
    <property type="entry name" value="Phage_holin_3_6"/>
</dbReference>
<accession>A0A564G4J0</accession>
<keyword evidence="5" id="KW-1185">Reference proteome</keyword>
<name>A0A564G4J0_9HYPH</name>
<proteinExistence type="predicted"/>
<protein>
    <recommendedName>
        <fullName evidence="6">Inner membrane protein YqjE</fullName>
    </recommendedName>
</protein>
<keyword evidence="1" id="KW-0472">Membrane</keyword>
<feature type="transmembrane region" description="Helical" evidence="1">
    <location>
        <begin position="42"/>
        <end position="67"/>
    </location>
</feature>
<keyword evidence="1" id="KW-0812">Transmembrane</keyword>
<evidence type="ECO:0008006" key="6">
    <source>
        <dbReference type="Google" id="ProtNLM"/>
    </source>
</evidence>
<dbReference type="Pfam" id="PF07332">
    <property type="entry name" value="Phage_holin_3_6"/>
    <property type="match status" value="1"/>
</dbReference>
<dbReference type="Proteomes" id="UP001055303">
    <property type="component" value="Unassembled WGS sequence"/>
</dbReference>
<evidence type="ECO:0000313" key="5">
    <source>
        <dbReference type="Proteomes" id="UP001055303"/>
    </source>
</evidence>
<reference evidence="2" key="3">
    <citation type="submission" date="2021-08" db="EMBL/GenBank/DDBJ databases">
        <authorList>
            <person name="Tani A."/>
            <person name="Ola A."/>
            <person name="Ogura Y."/>
            <person name="Katsura K."/>
            <person name="Hayashi T."/>
        </authorList>
    </citation>
    <scope>NUCLEOTIDE SEQUENCE</scope>
    <source>
        <strain evidence="2">DSM 22415</strain>
    </source>
</reference>
<evidence type="ECO:0000313" key="3">
    <source>
        <dbReference type="EMBL" id="VUF15227.1"/>
    </source>
</evidence>